<reference evidence="3 4" key="1">
    <citation type="submission" date="2016-10" db="EMBL/GenBank/DDBJ databases">
        <authorList>
            <person name="de Groot N.N."/>
        </authorList>
    </citation>
    <scope>NUCLEOTIDE SEQUENCE [LARGE SCALE GENOMIC DNA]</scope>
    <source>
        <strain evidence="3 4">DSM 44637</strain>
    </source>
</reference>
<dbReference type="OrthoDB" id="7838374at2"/>
<dbReference type="RefSeq" id="WP_067580537.1">
    <property type="nucleotide sequence ID" value="NZ_FOWC01000002.1"/>
</dbReference>
<evidence type="ECO:0000313" key="2">
    <source>
        <dbReference type="EMBL" id="NEC61532.1"/>
    </source>
</evidence>
<name>A0A1I5I463_9PSEU</name>
<evidence type="ECO:0000313" key="3">
    <source>
        <dbReference type="EMBL" id="SFO55428.1"/>
    </source>
</evidence>
<dbReference type="InterPro" id="IPR047757">
    <property type="entry name" value="AfsA-like"/>
</dbReference>
<gene>
    <name evidence="2" type="ORF">G3I59_39550</name>
    <name evidence="3" type="ORF">SAMN05421854_102260</name>
</gene>
<dbReference type="Pfam" id="PF03756">
    <property type="entry name" value="AfsA"/>
    <property type="match status" value="2"/>
</dbReference>
<dbReference type="EMBL" id="FOWC01000002">
    <property type="protein sequence ID" value="SFO55428.1"/>
    <property type="molecule type" value="Genomic_DNA"/>
</dbReference>
<sequence length="322" mass="35067">MVGMLLEESVRGTFITEGESSPGVRPVDFQQTIPRNLVHRAAVSEVFVTDLNIVGEGQFEVGAQWPRRHGFFGPRTPGSHDPMLYAETTRQASLLIAHRAYGVSLGNAFISDWKTSSIAPEGLVTEGRPIDVVLRASAHDPVFRGKNLVGMRTEFGCFRDDELVGTASETWRCVSPAVYRRLRGDHFAATPFQARALPTVAPALVGRDREEDVLVADTAAPGTWSLQFDPDHPVLFDHSVDHVPGMVLIEGARQAALLTLGDPCALPLRSDFEFSAYVEFDSECLLVADELEPDADGCRVVRVVLEQKGRAAATGILAMGRS</sequence>
<evidence type="ECO:0000313" key="5">
    <source>
        <dbReference type="Proteomes" id="UP000470404"/>
    </source>
</evidence>
<dbReference type="GO" id="GO:0016740">
    <property type="term" value="F:transferase activity"/>
    <property type="evidence" value="ECO:0007669"/>
    <property type="project" value="InterPro"/>
</dbReference>
<dbReference type="AlphaFoldDB" id="A0A1I5I463"/>
<evidence type="ECO:0000313" key="4">
    <source>
        <dbReference type="Proteomes" id="UP000199137"/>
    </source>
</evidence>
<dbReference type="EMBL" id="JAAGNC010000194">
    <property type="protein sequence ID" value="NEC61532.1"/>
    <property type="molecule type" value="Genomic_DNA"/>
</dbReference>
<organism evidence="3 4">
    <name type="scientific">Amycolatopsis rubida</name>
    <dbReference type="NCBI Taxonomy" id="112413"/>
    <lineage>
        <taxon>Bacteria</taxon>
        <taxon>Bacillati</taxon>
        <taxon>Actinomycetota</taxon>
        <taxon>Actinomycetes</taxon>
        <taxon>Pseudonocardiales</taxon>
        <taxon>Pseudonocardiaceae</taxon>
        <taxon>Amycolatopsis</taxon>
    </lineage>
</organism>
<feature type="domain" description="A-factor biosynthesis hotdog" evidence="1">
    <location>
        <begin position="37"/>
        <end position="173"/>
    </location>
</feature>
<evidence type="ECO:0000259" key="1">
    <source>
        <dbReference type="Pfam" id="PF03756"/>
    </source>
</evidence>
<dbReference type="Proteomes" id="UP000199137">
    <property type="component" value="Unassembled WGS sequence"/>
</dbReference>
<reference evidence="2 5" key="2">
    <citation type="submission" date="2020-01" db="EMBL/GenBank/DDBJ databases">
        <title>Insect and environment-associated Actinomycetes.</title>
        <authorList>
            <person name="Currrie C."/>
            <person name="Chevrette M."/>
            <person name="Carlson C."/>
            <person name="Stubbendieck R."/>
            <person name="Wendt-Pienkowski E."/>
        </authorList>
    </citation>
    <scope>NUCLEOTIDE SEQUENCE [LARGE SCALE GENOMIC DNA]</scope>
    <source>
        <strain evidence="2 5">SID8386</strain>
    </source>
</reference>
<proteinExistence type="predicted"/>
<protein>
    <submittedName>
        <fullName evidence="3">A-factor biosynthesis hotdog domain-containing protein</fullName>
    </submittedName>
</protein>
<dbReference type="STRING" id="112413.SAMN05421854_102260"/>
<dbReference type="InterPro" id="IPR005509">
    <property type="entry name" value="AfsA_hotdog_dom"/>
</dbReference>
<dbReference type="NCBIfam" id="NF041195">
    <property type="entry name" value="ScbA_BarX_GamBu"/>
    <property type="match status" value="1"/>
</dbReference>
<feature type="domain" description="A-factor biosynthesis hotdog" evidence="1">
    <location>
        <begin position="204"/>
        <end position="314"/>
    </location>
</feature>
<keyword evidence="5" id="KW-1185">Reference proteome</keyword>
<dbReference type="Proteomes" id="UP000470404">
    <property type="component" value="Unassembled WGS sequence"/>
</dbReference>
<accession>A0A1I5I463</accession>